<dbReference type="PANTHER" id="PTHR10887:SF341">
    <property type="entry name" value="NFX1-TYPE ZINC FINGER-CONTAINING PROTEIN 1"/>
    <property type="match status" value="1"/>
</dbReference>
<protein>
    <recommendedName>
        <fullName evidence="6">DNA2/NAM7 helicase helicase domain-containing protein</fullName>
    </recommendedName>
</protein>
<accession>A0ABQ8TTM7</accession>
<evidence type="ECO:0000313" key="4">
    <source>
        <dbReference type="EMBL" id="KAJ4449057.1"/>
    </source>
</evidence>
<comment type="caution">
    <text evidence="4">The sequence shown here is derived from an EMBL/GenBank/DDBJ whole genome shotgun (WGS) entry which is preliminary data.</text>
</comment>
<proteinExistence type="predicted"/>
<evidence type="ECO:0008006" key="6">
    <source>
        <dbReference type="Google" id="ProtNLM"/>
    </source>
</evidence>
<feature type="domain" description="ZNFX1" evidence="3">
    <location>
        <begin position="10"/>
        <end position="55"/>
    </location>
</feature>
<feature type="coiled-coil region" evidence="1">
    <location>
        <begin position="224"/>
        <end position="251"/>
    </location>
</feature>
<reference evidence="4 5" key="1">
    <citation type="journal article" date="2022" name="Allergy">
        <title>Genome assembly and annotation of Periplaneta americana reveal a comprehensive cockroach allergen profile.</title>
        <authorList>
            <person name="Wang L."/>
            <person name="Xiong Q."/>
            <person name="Saelim N."/>
            <person name="Wang L."/>
            <person name="Nong W."/>
            <person name="Wan A.T."/>
            <person name="Shi M."/>
            <person name="Liu X."/>
            <person name="Cao Q."/>
            <person name="Hui J.H.L."/>
            <person name="Sookrung N."/>
            <person name="Leung T.F."/>
            <person name="Tungtrongchitr A."/>
            <person name="Tsui S.K.W."/>
        </authorList>
    </citation>
    <scope>NUCLEOTIDE SEQUENCE [LARGE SCALE GENOMIC DNA]</scope>
    <source>
        <strain evidence="4">PWHHKU_190912</strain>
    </source>
</reference>
<evidence type="ECO:0000256" key="1">
    <source>
        <dbReference type="SAM" id="Coils"/>
    </source>
</evidence>
<gene>
    <name evidence="4" type="ORF">ANN_00452</name>
</gene>
<dbReference type="PANTHER" id="PTHR10887">
    <property type="entry name" value="DNA2/NAM7 HELICASE FAMILY"/>
    <property type="match status" value="1"/>
</dbReference>
<sequence length="408" mass="46793">MSAGMLNLSKNIMFATVVERDEKDLSRGRIVVELCVGSQVREDLFRKEYVMAESEVYFEPYFQVLNALKQMRECTFPMKRYLVDAIIEGQAPAYLADNPGANYEVEPGFNFPVLSLDSWPSAEQLGLDDSQYRAFRFALTREFVVIQGPPGTGKTFLGLKVAGVLLENQKVWNEDRRPILVVCYTNHALDQFLEGILKFTEKIAFVEWLLSQMELEDANYTEVEQQTEAETDEVENNIGDEEEEAADEVQEYAIRKVQDNTEGLELNGIHQLLVYADDVNMLGENPQMIRENTEILLEASDHKQLRPSTSVYELAQKFGLDVSLFERMLNNKMHYEILQVQHRMRPEISRLIVPSIYPVLLNHHSVTLFEEVQGVSRSLFFIDHTSPDEEFEKLQTTSPDTPLEATLT</sequence>
<dbReference type="InterPro" id="IPR057373">
    <property type="entry name" value="ZNFX1"/>
</dbReference>
<dbReference type="InterPro" id="IPR045055">
    <property type="entry name" value="DNA2/NAM7-like"/>
</dbReference>
<dbReference type="Pfam" id="PF13086">
    <property type="entry name" value="AAA_11"/>
    <property type="match status" value="1"/>
</dbReference>
<keyword evidence="1" id="KW-0175">Coiled coil</keyword>
<dbReference type="Gene3D" id="3.40.50.300">
    <property type="entry name" value="P-loop containing nucleotide triphosphate hydrolases"/>
    <property type="match status" value="1"/>
</dbReference>
<keyword evidence="5" id="KW-1185">Reference proteome</keyword>
<dbReference type="SUPFAM" id="SSF52540">
    <property type="entry name" value="P-loop containing nucleoside triphosphate hydrolases"/>
    <property type="match status" value="1"/>
</dbReference>
<dbReference type="Proteomes" id="UP001148838">
    <property type="component" value="Unassembled WGS sequence"/>
</dbReference>
<evidence type="ECO:0000313" key="5">
    <source>
        <dbReference type="Proteomes" id="UP001148838"/>
    </source>
</evidence>
<organism evidence="4 5">
    <name type="scientific">Periplaneta americana</name>
    <name type="common">American cockroach</name>
    <name type="synonym">Blatta americana</name>
    <dbReference type="NCBI Taxonomy" id="6978"/>
    <lineage>
        <taxon>Eukaryota</taxon>
        <taxon>Metazoa</taxon>
        <taxon>Ecdysozoa</taxon>
        <taxon>Arthropoda</taxon>
        <taxon>Hexapoda</taxon>
        <taxon>Insecta</taxon>
        <taxon>Pterygota</taxon>
        <taxon>Neoptera</taxon>
        <taxon>Polyneoptera</taxon>
        <taxon>Dictyoptera</taxon>
        <taxon>Blattodea</taxon>
        <taxon>Blattoidea</taxon>
        <taxon>Blattidae</taxon>
        <taxon>Blattinae</taxon>
        <taxon>Periplaneta</taxon>
    </lineage>
</organism>
<evidence type="ECO:0000259" key="2">
    <source>
        <dbReference type="Pfam" id="PF13086"/>
    </source>
</evidence>
<evidence type="ECO:0000259" key="3">
    <source>
        <dbReference type="Pfam" id="PF25396"/>
    </source>
</evidence>
<dbReference type="Pfam" id="PF25396">
    <property type="entry name" value="ZNFX1"/>
    <property type="match status" value="1"/>
</dbReference>
<dbReference type="InterPro" id="IPR041677">
    <property type="entry name" value="DNA2/NAM7_AAA_11"/>
</dbReference>
<dbReference type="EMBL" id="JAJSOF020000003">
    <property type="protein sequence ID" value="KAJ4449057.1"/>
    <property type="molecule type" value="Genomic_DNA"/>
</dbReference>
<dbReference type="InterPro" id="IPR027417">
    <property type="entry name" value="P-loop_NTPase"/>
</dbReference>
<name>A0ABQ8TTM7_PERAM</name>
<feature type="domain" description="DNA2/NAM7 helicase helicase" evidence="2">
    <location>
        <begin position="127"/>
        <end position="250"/>
    </location>
</feature>